<dbReference type="Proteomes" id="UP001163603">
    <property type="component" value="Chromosome 3"/>
</dbReference>
<name>A0ACC0Z637_9ROSI</name>
<gene>
    <name evidence="1" type="ORF">Pint_05247</name>
</gene>
<evidence type="ECO:0000313" key="2">
    <source>
        <dbReference type="Proteomes" id="UP001163603"/>
    </source>
</evidence>
<comment type="caution">
    <text evidence="1">The sequence shown here is derived from an EMBL/GenBank/DDBJ whole genome shotgun (WGS) entry which is preliminary data.</text>
</comment>
<proteinExistence type="predicted"/>
<protein>
    <submittedName>
        <fullName evidence="1">Uncharacterized protein</fullName>
    </submittedName>
</protein>
<sequence>MDSGASHHVTDHPVALSNVSPYVGAQQLTVGDRVSFLITHTGTIEPTPSSLYHLSNVLVVPSIAKKLLYVSQFTKDNNCVFLFYPNYFFVISLHTGQTLLHGKLDRGLYRISPSELVSPPSVLTASCTSPNKFNLWHHRLGHATPKAIIRLLHSTNNVFSKDPKISCTTCALSKSHRHHHPPTQSRATCPLQLVHFDIWGPSPVTSFNNYRYYVCFIDDFS</sequence>
<keyword evidence="2" id="KW-1185">Reference proteome</keyword>
<accession>A0ACC0Z637</accession>
<organism evidence="1 2">
    <name type="scientific">Pistacia integerrima</name>
    <dbReference type="NCBI Taxonomy" id="434235"/>
    <lineage>
        <taxon>Eukaryota</taxon>
        <taxon>Viridiplantae</taxon>
        <taxon>Streptophyta</taxon>
        <taxon>Embryophyta</taxon>
        <taxon>Tracheophyta</taxon>
        <taxon>Spermatophyta</taxon>
        <taxon>Magnoliopsida</taxon>
        <taxon>eudicotyledons</taxon>
        <taxon>Gunneridae</taxon>
        <taxon>Pentapetalae</taxon>
        <taxon>rosids</taxon>
        <taxon>malvids</taxon>
        <taxon>Sapindales</taxon>
        <taxon>Anacardiaceae</taxon>
        <taxon>Pistacia</taxon>
    </lineage>
</organism>
<evidence type="ECO:0000313" key="1">
    <source>
        <dbReference type="EMBL" id="KAJ0045830.1"/>
    </source>
</evidence>
<reference evidence="2" key="1">
    <citation type="journal article" date="2023" name="G3 (Bethesda)">
        <title>Genome assembly and association tests identify interacting loci associated with vigor, precocity, and sex in interspecific pistachio rootstocks.</title>
        <authorList>
            <person name="Palmer W."/>
            <person name="Jacygrad E."/>
            <person name="Sagayaradj S."/>
            <person name="Cavanaugh K."/>
            <person name="Han R."/>
            <person name="Bertier L."/>
            <person name="Beede B."/>
            <person name="Kafkas S."/>
            <person name="Golino D."/>
            <person name="Preece J."/>
            <person name="Michelmore R."/>
        </authorList>
    </citation>
    <scope>NUCLEOTIDE SEQUENCE [LARGE SCALE GENOMIC DNA]</scope>
</reference>
<dbReference type="EMBL" id="CM047738">
    <property type="protein sequence ID" value="KAJ0045830.1"/>
    <property type="molecule type" value="Genomic_DNA"/>
</dbReference>